<dbReference type="CDD" id="cd06433">
    <property type="entry name" value="GT_2_WfgS_like"/>
    <property type="match status" value="1"/>
</dbReference>
<dbReference type="Proteomes" id="UP000056252">
    <property type="component" value="Chromosome"/>
</dbReference>
<dbReference type="GO" id="GO:0016758">
    <property type="term" value="F:hexosyltransferase activity"/>
    <property type="evidence" value="ECO:0007669"/>
    <property type="project" value="UniProtKB-ARBA"/>
</dbReference>
<dbReference type="STRING" id="76123.AS203_10335"/>
<dbReference type="InterPro" id="IPR029044">
    <property type="entry name" value="Nucleotide-diphossugar_trans"/>
</dbReference>
<name>A0A0S2KN89_9BACT</name>
<protein>
    <submittedName>
        <fullName evidence="2">Glycosyltransferase</fullName>
    </submittedName>
</protein>
<sequence>MIRFTIITVTFDAEAVFERTANSVLMQTYPHVEHVIIDGASRDRTIEMAHTYKVKSDEAKTGHTVTIFSEPDNGLYDAMNKGLFKASGDYICYLNAGDTLPSADTLDLIASSVGDGEALPGVLYGDTDVVDSEGRFLHHRRLAAPEQLTWRSFRQGMLVCHQAFYARTDLARNNPYDLRYHLSADVDWCIRIMKEAEKRHLPLRNVHAVVVDYLEGGMSVKNHKASLAERFRLMTHHYGLLSTIMMHGWFVVRAAFACQT</sequence>
<reference evidence="3" key="1">
    <citation type="submission" date="2015-11" db="EMBL/GenBank/DDBJ databases">
        <authorList>
            <person name="Holder M.E."/>
            <person name="Ajami N.J."/>
            <person name="Petrosino J.F."/>
        </authorList>
    </citation>
    <scope>NUCLEOTIDE SEQUENCE [LARGE SCALE GENOMIC DNA]</scope>
    <source>
        <strain evidence="3">F0113</strain>
    </source>
</reference>
<dbReference type="PANTHER" id="PTHR22916:SF3">
    <property type="entry name" value="UDP-GLCNAC:BETAGAL BETA-1,3-N-ACETYLGLUCOSAMINYLTRANSFERASE-LIKE PROTEIN 1"/>
    <property type="match status" value="1"/>
</dbReference>
<evidence type="ECO:0000313" key="3">
    <source>
        <dbReference type="Proteomes" id="UP000056252"/>
    </source>
</evidence>
<dbReference type="SUPFAM" id="SSF53448">
    <property type="entry name" value="Nucleotide-diphospho-sugar transferases"/>
    <property type="match status" value="1"/>
</dbReference>
<keyword evidence="3" id="KW-1185">Reference proteome</keyword>
<dbReference type="OrthoDB" id="9788101at2"/>
<proteinExistence type="predicted"/>
<evidence type="ECO:0000259" key="1">
    <source>
        <dbReference type="Pfam" id="PF00535"/>
    </source>
</evidence>
<dbReference type="Gene3D" id="3.90.550.10">
    <property type="entry name" value="Spore Coat Polysaccharide Biosynthesis Protein SpsA, Chain A"/>
    <property type="match status" value="1"/>
</dbReference>
<feature type="domain" description="Glycosyltransferase 2-like" evidence="1">
    <location>
        <begin position="5"/>
        <end position="161"/>
    </location>
</feature>
<gene>
    <name evidence="2" type="ORF">AS203_10335</name>
</gene>
<dbReference type="eggNOG" id="COG1216">
    <property type="taxonomic scope" value="Bacteria"/>
</dbReference>
<accession>A0A0S2KN89</accession>
<organism evidence="2 3">
    <name type="scientific">Hoylesella enoeca</name>
    <dbReference type="NCBI Taxonomy" id="76123"/>
    <lineage>
        <taxon>Bacteria</taxon>
        <taxon>Pseudomonadati</taxon>
        <taxon>Bacteroidota</taxon>
        <taxon>Bacteroidia</taxon>
        <taxon>Bacteroidales</taxon>
        <taxon>Prevotellaceae</taxon>
        <taxon>Hoylesella</taxon>
    </lineage>
</organism>
<dbReference type="AlphaFoldDB" id="A0A0S2KN89"/>
<dbReference type="EMBL" id="CP013195">
    <property type="protein sequence ID" value="ALO49442.1"/>
    <property type="molecule type" value="Genomic_DNA"/>
</dbReference>
<dbReference type="PANTHER" id="PTHR22916">
    <property type="entry name" value="GLYCOSYLTRANSFERASE"/>
    <property type="match status" value="1"/>
</dbReference>
<dbReference type="KEGG" id="peo:AS203_10335"/>
<evidence type="ECO:0000313" key="2">
    <source>
        <dbReference type="EMBL" id="ALO49442.1"/>
    </source>
</evidence>
<dbReference type="Pfam" id="PF00535">
    <property type="entry name" value="Glycos_transf_2"/>
    <property type="match status" value="1"/>
</dbReference>
<keyword evidence="2" id="KW-0808">Transferase</keyword>
<dbReference type="InterPro" id="IPR001173">
    <property type="entry name" value="Glyco_trans_2-like"/>
</dbReference>
<dbReference type="RefSeq" id="WP_025065204.1">
    <property type="nucleotide sequence ID" value="NZ_CP013195.1"/>
</dbReference>